<evidence type="ECO:0000313" key="3">
    <source>
        <dbReference type="EMBL" id="GHO44744.1"/>
    </source>
</evidence>
<organism evidence="3 4">
    <name type="scientific">Ktedonospora formicarum</name>
    <dbReference type="NCBI Taxonomy" id="2778364"/>
    <lineage>
        <taxon>Bacteria</taxon>
        <taxon>Bacillati</taxon>
        <taxon>Chloroflexota</taxon>
        <taxon>Ktedonobacteria</taxon>
        <taxon>Ktedonobacterales</taxon>
        <taxon>Ktedonobacteraceae</taxon>
        <taxon>Ktedonospora</taxon>
    </lineage>
</organism>
<name>A0A8J3HVX5_9CHLR</name>
<dbReference type="AlphaFoldDB" id="A0A8J3HVX5"/>
<accession>A0A8J3HVX5</accession>
<dbReference type="RefSeq" id="WP_220194120.1">
    <property type="nucleotide sequence ID" value="NZ_BNJF01000001.1"/>
</dbReference>
<evidence type="ECO:0000313" key="4">
    <source>
        <dbReference type="Proteomes" id="UP000612362"/>
    </source>
</evidence>
<comment type="caution">
    <text evidence="3">The sequence shown here is derived from an EMBL/GenBank/DDBJ whole genome shotgun (WGS) entry which is preliminary data.</text>
</comment>
<dbReference type="GO" id="GO:0008270">
    <property type="term" value="F:zinc ion binding"/>
    <property type="evidence" value="ECO:0007669"/>
    <property type="project" value="UniProtKB-KW"/>
</dbReference>
<keyword evidence="4" id="KW-1185">Reference proteome</keyword>
<evidence type="ECO:0000259" key="2">
    <source>
        <dbReference type="PROSITE" id="PS50966"/>
    </source>
</evidence>
<keyword evidence="1" id="KW-0863">Zinc-finger</keyword>
<reference evidence="3" key="1">
    <citation type="submission" date="2020-10" db="EMBL/GenBank/DDBJ databases">
        <title>Taxonomic study of unclassified bacteria belonging to the class Ktedonobacteria.</title>
        <authorList>
            <person name="Yabe S."/>
            <person name="Wang C.M."/>
            <person name="Zheng Y."/>
            <person name="Sakai Y."/>
            <person name="Cavaletti L."/>
            <person name="Monciardini P."/>
            <person name="Donadio S."/>
        </authorList>
    </citation>
    <scope>NUCLEOTIDE SEQUENCE</scope>
    <source>
        <strain evidence="3">SOSP1-1</strain>
    </source>
</reference>
<sequence length="810" mass="90973">MEHVVPGALRRLRATDIISMAGLAAATRGQEHARLGAVQTPRRHLARLSGLVNLSTPVENEATEEESEALPSMPDDHGCYQITVELQGAMRWESTCTCGAPALPLCEHGAALLYEWLAHPGAFVTPDTTRQVPSREEPAEQVTLSPNVRNTTHTTAPSSEPIRAGNPSRANVMLQTQVSVGSLQEILEQLSISELRIVARSHDIVTNTLSKPQIIEALLTSIARPEVIRKSAATLEKQQRQLLAALCLTGSTMTDEELRGLFERFALGQPAHYQRMLSELQARALLFRTSLNSTSISRTIQNGGMVEIGWFVPAEVRSALRVTVPITPYEPPQEDQAESPRMRSMEPGRLLSELLLVARSLDNMSLEGEGDWLEISDVLQAELFGVPGASVSDGAFTIGGTSDAPSEELIERLQQHLPRQKTFLRFALRLLRLAKLLYRDSTGKHIRIQAQVPSYFLDDGCIERARELFALWLKHSSLDELLSLREVGSRLRCRATSLQQPILRPGELEGENEEARRTLLALLAQTSQGQWINFAAFARFVYRLNPLFLQGRQRYFSSPHWWFEQREGRPLKPLHAGDWQHVEYHYLAQCIQGPLYWWGICDIITAPDGKLLAFRLTPQANWLLKGDAPSAEIEQIRQRRLAHVLKVSDSQELLVPVHPSVWPIIETLERFAESQGTRRNSLCYRLTPRALSQALRQGHRVEELVTLLHQIARREPNLAETLKEVSTRIERMHASYGRTRFYTHIPLLEVADNMVLREIEATTTLKEQIVRALNPTTFVLSSEGVAPLIDDLKRRGNTPLVHEGNADETE</sequence>
<evidence type="ECO:0000256" key="1">
    <source>
        <dbReference type="PROSITE-ProRule" id="PRU00325"/>
    </source>
</evidence>
<gene>
    <name evidence="3" type="ORF">KSX_29070</name>
</gene>
<keyword evidence="1" id="KW-0479">Metal-binding</keyword>
<keyword evidence="1" id="KW-0862">Zinc</keyword>
<dbReference type="Proteomes" id="UP000612362">
    <property type="component" value="Unassembled WGS sequence"/>
</dbReference>
<proteinExistence type="predicted"/>
<protein>
    <recommendedName>
        <fullName evidence="2">SWIM-type domain-containing protein</fullName>
    </recommendedName>
</protein>
<dbReference type="InterPro" id="IPR007527">
    <property type="entry name" value="Znf_SWIM"/>
</dbReference>
<dbReference type="Pfam" id="PF13625">
    <property type="entry name" value="Helicase_C_3"/>
    <property type="match status" value="1"/>
</dbReference>
<dbReference type="EMBL" id="BNJF01000001">
    <property type="protein sequence ID" value="GHO44744.1"/>
    <property type="molecule type" value="Genomic_DNA"/>
</dbReference>
<dbReference type="InterPro" id="IPR032830">
    <property type="entry name" value="XPB/Ssl2_N"/>
</dbReference>
<feature type="domain" description="SWIM-type" evidence="2">
    <location>
        <begin position="80"/>
        <end position="117"/>
    </location>
</feature>
<dbReference type="PROSITE" id="PS50966">
    <property type="entry name" value="ZF_SWIM"/>
    <property type="match status" value="1"/>
</dbReference>